<evidence type="ECO:0000313" key="2">
    <source>
        <dbReference type="Proteomes" id="UP000009891"/>
    </source>
</evidence>
<gene>
    <name evidence="1" type="ORF">HMPREF9282_01434</name>
</gene>
<accession>K9D1E3</accession>
<keyword evidence="2" id="KW-1185">Reference proteome</keyword>
<dbReference type="Gene3D" id="3.40.630.10">
    <property type="entry name" value="Zn peptidases"/>
    <property type="match status" value="1"/>
</dbReference>
<evidence type="ECO:0008006" key="3">
    <source>
        <dbReference type="Google" id="ProtNLM"/>
    </source>
</evidence>
<sequence>MDFEAIKKAAQSYETAMTKCLRELVAIPGDSADEKERAHRVVTEMRGVGFEDVSIDGQGNVLGYIGSGKTLIAYDGHIDTVGVGTRENWDFDPLEGYETATEIGGLADNVL</sequence>
<dbReference type="EMBL" id="AHAF01000011">
    <property type="protein sequence ID" value="EKU78153.1"/>
    <property type="molecule type" value="Genomic_DNA"/>
</dbReference>
<dbReference type="Proteomes" id="UP000009891">
    <property type="component" value="Unassembled WGS sequence"/>
</dbReference>
<evidence type="ECO:0000313" key="1">
    <source>
        <dbReference type="EMBL" id="EKU78153.1"/>
    </source>
</evidence>
<dbReference type="OrthoDB" id="9792335at2"/>
<protein>
    <recommendedName>
        <fullName evidence="3">Peptidase M20 dimerisation domain-containing protein</fullName>
    </recommendedName>
</protein>
<dbReference type="HOGENOM" id="CLU_2157291_0_0_9"/>
<proteinExistence type="predicted"/>
<comment type="caution">
    <text evidence="1">The sequence shown here is derived from an EMBL/GenBank/DDBJ whole genome shotgun (WGS) entry which is preliminary data.</text>
</comment>
<dbReference type="PATRIC" id="fig|883156.3.peg.1396"/>
<dbReference type="AlphaFoldDB" id="K9D1E3"/>
<dbReference type="eggNOG" id="COG0624">
    <property type="taxonomic scope" value="Bacteria"/>
</dbReference>
<dbReference type="SUPFAM" id="SSF53187">
    <property type="entry name" value="Zn-dependent exopeptidases"/>
    <property type="match status" value="1"/>
</dbReference>
<reference evidence="1 2" key="1">
    <citation type="submission" date="2012-09" db="EMBL/GenBank/DDBJ databases">
        <title>The Genome Sequence of Veillonella ratti ACS-216-V-COL6B.</title>
        <authorList>
            <consortium name="The Broad Institute Genome Sequencing Platform"/>
            <person name="Earl A."/>
            <person name="Ward D."/>
            <person name="Feldgarden M."/>
            <person name="Gevers D."/>
            <person name="Saerens B."/>
            <person name="Vaneechoutte M."/>
            <person name="Walker B."/>
            <person name="Young S.K."/>
            <person name="Zeng Q."/>
            <person name="Gargeya S."/>
            <person name="Fitzgerald M."/>
            <person name="Haas B."/>
            <person name="Abouelleil A."/>
            <person name="Alvarado L."/>
            <person name="Arachchi H.M."/>
            <person name="Berlin A."/>
            <person name="Chapman S.B."/>
            <person name="Goldberg J."/>
            <person name="Griggs A."/>
            <person name="Gujja S."/>
            <person name="Hansen M."/>
            <person name="Howarth C."/>
            <person name="Imamovic A."/>
            <person name="Larimer J."/>
            <person name="McCowen C."/>
            <person name="Montmayeur A."/>
            <person name="Murphy C."/>
            <person name="Neiman D."/>
            <person name="Pearson M."/>
            <person name="Priest M."/>
            <person name="Roberts A."/>
            <person name="Saif S."/>
            <person name="Shea T."/>
            <person name="Sisk P."/>
            <person name="Sykes S."/>
            <person name="Wortman J."/>
            <person name="Nusbaum C."/>
            <person name="Birren B."/>
        </authorList>
    </citation>
    <scope>NUCLEOTIDE SEQUENCE [LARGE SCALE GENOMIC DNA]</scope>
    <source>
        <strain evidence="1 2">ACS-216-V-Col6b</strain>
    </source>
</reference>
<dbReference type="STRING" id="883156.HMPREF9282_01434"/>
<dbReference type="RefSeq" id="WP_006556321.1">
    <property type="nucleotide sequence ID" value="NZ_JH992937.1"/>
</dbReference>
<organism evidence="1 2">
    <name type="scientific">Veillonella seminalis ACS-216-V-Col6b</name>
    <dbReference type="NCBI Taxonomy" id="883156"/>
    <lineage>
        <taxon>Bacteria</taxon>
        <taxon>Bacillati</taxon>
        <taxon>Bacillota</taxon>
        <taxon>Negativicutes</taxon>
        <taxon>Veillonellales</taxon>
        <taxon>Veillonellaceae</taxon>
        <taxon>Veillonella</taxon>
    </lineage>
</organism>
<name>K9D1E3_9FIRM</name>